<feature type="transmembrane region" description="Helical" evidence="1">
    <location>
        <begin position="7"/>
        <end position="28"/>
    </location>
</feature>
<evidence type="ECO:0000313" key="2">
    <source>
        <dbReference type="EMBL" id="GAH27639.1"/>
    </source>
</evidence>
<keyword evidence="1" id="KW-0472">Membrane</keyword>
<dbReference type="AlphaFoldDB" id="X1FE08"/>
<keyword evidence="1" id="KW-1133">Transmembrane helix</keyword>
<comment type="caution">
    <text evidence="2">The sequence shown here is derived from an EMBL/GenBank/DDBJ whole genome shotgun (WGS) entry which is preliminary data.</text>
</comment>
<protein>
    <submittedName>
        <fullName evidence="2">Uncharacterized protein</fullName>
    </submittedName>
</protein>
<keyword evidence="1" id="KW-0812">Transmembrane</keyword>
<proteinExistence type="predicted"/>
<gene>
    <name evidence="2" type="ORF">S01H4_66848</name>
</gene>
<dbReference type="EMBL" id="BART01041633">
    <property type="protein sequence ID" value="GAH27639.1"/>
    <property type="molecule type" value="Genomic_DNA"/>
</dbReference>
<reference evidence="2" key="1">
    <citation type="journal article" date="2014" name="Front. Microbiol.">
        <title>High frequency of phylogenetically diverse reductive dehalogenase-homologous genes in deep subseafloor sedimentary metagenomes.</title>
        <authorList>
            <person name="Kawai M."/>
            <person name="Futagami T."/>
            <person name="Toyoda A."/>
            <person name="Takaki Y."/>
            <person name="Nishi S."/>
            <person name="Hori S."/>
            <person name="Arai W."/>
            <person name="Tsubouchi T."/>
            <person name="Morono Y."/>
            <person name="Uchiyama I."/>
            <person name="Ito T."/>
            <person name="Fujiyama A."/>
            <person name="Inagaki F."/>
            <person name="Takami H."/>
        </authorList>
    </citation>
    <scope>NUCLEOTIDE SEQUENCE</scope>
    <source>
        <strain evidence="2">Expedition CK06-06</strain>
    </source>
</reference>
<evidence type="ECO:0000256" key="1">
    <source>
        <dbReference type="SAM" id="Phobius"/>
    </source>
</evidence>
<feature type="non-terminal residue" evidence="2">
    <location>
        <position position="46"/>
    </location>
</feature>
<accession>X1FE08</accession>
<name>X1FE08_9ZZZZ</name>
<organism evidence="2">
    <name type="scientific">marine sediment metagenome</name>
    <dbReference type="NCBI Taxonomy" id="412755"/>
    <lineage>
        <taxon>unclassified sequences</taxon>
        <taxon>metagenomes</taxon>
        <taxon>ecological metagenomes</taxon>
    </lineage>
</organism>
<sequence>MKFLKKNWGWILITLSIFVIGGLVIDVIKANKQYKRDIKTLDNDIA</sequence>